<reference evidence="3 4" key="1">
    <citation type="journal article" date="2007" name="Virus Res.">
        <title>Comparative genetic analysis of genomic DNA sequences of two human isolates of Tanapox virus.</title>
        <authorList>
            <person name="Nazarian S.H."/>
            <person name="Barrett J.W."/>
            <person name="Frace A.M."/>
            <person name="Olsen-Rasmussen M."/>
            <person name="Khristova M."/>
            <person name="Shaban M."/>
            <person name="Neering S."/>
            <person name="Li Y."/>
            <person name="Damon I.K."/>
            <person name="Esposito J.J."/>
            <person name="Essani K."/>
            <person name="McFadden G."/>
        </authorList>
    </citation>
    <scope>NUCLEOTIDE SEQUENCE [LARGE SCALE GENOMIC DNA]</scope>
    <source>
        <strain evidence="1">TPV-Kenya</strain>
        <strain evidence="2">TPV-RoC</strain>
    </source>
</reference>
<accession>A7XCQ9</accession>
<protein>
    <submittedName>
        <fullName evidence="1">Uncharacterized protein 124R</fullName>
    </submittedName>
</protein>
<dbReference type="InterPro" id="IPR009247">
    <property type="entry name" value="Chordopox_A35R"/>
</dbReference>
<dbReference type="EMBL" id="EF420157">
    <property type="protein sequence ID" value="ABQ43755.1"/>
    <property type="molecule type" value="Genomic_DNA"/>
</dbReference>
<name>A7XCQ9_9POXV</name>
<dbReference type="Proteomes" id="UP000099606">
    <property type="component" value="Segment"/>
</dbReference>
<dbReference type="Proteomes" id="UP000130031">
    <property type="component" value="Segment"/>
</dbReference>
<evidence type="ECO:0000313" key="4">
    <source>
        <dbReference type="Proteomes" id="UP000130031"/>
    </source>
</evidence>
<evidence type="ECO:0000313" key="1">
    <source>
        <dbReference type="EMBL" id="ABQ43600.1"/>
    </source>
</evidence>
<dbReference type="EMBL" id="EF420156">
    <property type="protein sequence ID" value="ABQ43600.1"/>
    <property type="molecule type" value="Genomic_DNA"/>
</dbReference>
<evidence type="ECO:0000313" key="3">
    <source>
        <dbReference type="Proteomes" id="UP000099606"/>
    </source>
</evidence>
<sequence>MEIAGYNFIITSFGVIKIHSVNHFKTVCEDLGIVIVDYIGEYAIATLEVQEINVNLINQDDIYDCYVACNGFIVNCSKLNNVPFPVTQVYYAFLTKNKILLCCDKYPKLSINNKIQPFYISSSIYILESKILEVYNLYNKGDYHFIINPSTDFLMFLGKMVNFCLTDKNGWIIVDVKVK</sequence>
<dbReference type="Pfam" id="PF05989">
    <property type="entry name" value="Chordopox_A35R"/>
    <property type="match status" value="1"/>
</dbReference>
<proteinExistence type="predicted"/>
<organism evidence="1 4">
    <name type="scientific">Tanapox virus</name>
    <dbReference type="NCBI Taxonomy" id="99000"/>
    <lineage>
        <taxon>Viruses</taxon>
        <taxon>Varidnaviria</taxon>
        <taxon>Bamfordvirae</taxon>
        <taxon>Nucleocytoviricota</taxon>
        <taxon>Pokkesviricetes</taxon>
        <taxon>Chitovirales</taxon>
        <taxon>Poxviridae</taxon>
        <taxon>Chordopoxvirinae</taxon>
        <taxon>Yatapoxvirus</taxon>
        <taxon>Yatapoxvirus tanapox</taxon>
    </lineage>
</organism>
<evidence type="ECO:0000313" key="2">
    <source>
        <dbReference type="EMBL" id="ABQ43755.1"/>
    </source>
</evidence>
<gene>
    <name evidence="1" type="primary">124R</name>
</gene>